<dbReference type="PANTHER" id="PTHR11059">
    <property type="entry name" value="DNA REPAIR PROTEIN RECN"/>
    <property type="match status" value="1"/>
</dbReference>
<dbReference type="Gene3D" id="3.40.50.300">
    <property type="entry name" value="P-loop containing nucleotide triphosphate hydrolases"/>
    <property type="match status" value="2"/>
</dbReference>
<dbReference type="PIRSF" id="PIRSF003128">
    <property type="entry name" value="RecN"/>
    <property type="match status" value="1"/>
</dbReference>
<feature type="coiled-coil region" evidence="10">
    <location>
        <begin position="173"/>
        <end position="200"/>
    </location>
</feature>
<dbReference type="AlphaFoldDB" id="A0A5K7ZA51"/>
<dbReference type="InterPro" id="IPR003395">
    <property type="entry name" value="RecF/RecN/SMC_N"/>
</dbReference>
<sequence>MLKELLIKNFAIIDDLSIRFGDGLTVLSGETGAGKSIVINAVNLLLGARASAKMIRDGFETAELSAFFEVPENSPAAGVMGENGYAPEDGLMVRRVISRNDRHRIYINDRMATMQMLAAITENLASISGQHASQGLLKEESHLAILDRFGGLLPQVHRVSELYGEMVPLCQSLDDLVGRKENQEKEMELLRYQAAEIADADIGIGEDESLEKERLRLKNAVFLHQAVFSAIESLYGADGAILEQLGEVRKQLEKAADLDEGVAPAVQGIADGLFALEDVTETLRSYLGTLDTESESLDAVESRLDLINRLKRKYGGSLEALFRKRDAIDAELAAIADIDGEIQRIQTALKASHDQLTDCARKLSSERQRVARRFAKSVEKELAGLKMAGTRFDVEFSRTPCGRQTSPWLCADGHLLSAAGIDQAVFMIAPNVGESLKPLTAIASGGELSRVVLALKAILAETDAVGTVIFDEVDAGIGGAVAETVGKKLNALADKHQLICITHLPQIARFGGQHYFIEKSVKKGRTTTTIRPMDKEERIREIARMLGGETITPTALEHARSMMTAS</sequence>
<organism evidence="12 13">
    <name type="scientific">Desulfosarcina widdelii</name>
    <dbReference type="NCBI Taxonomy" id="947919"/>
    <lineage>
        <taxon>Bacteria</taxon>
        <taxon>Pseudomonadati</taxon>
        <taxon>Thermodesulfobacteriota</taxon>
        <taxon>Desulfobacteria</taxon>
        <taxon>Desulfobacterales</taxon>
        <taxon>Desulfosarcinaceae</taxon>
        <taxon>Desulfosarcina</taxon>
    </lineage>
</organism>
<dbReference type="FunFam" id="3.40.50.300:FF:000356">
    <property type="entry name" value="DNA repair protein RecN"/>
    <property type="match status" value="1"/>
</dbReference>
<dbReference type="GO" id="GO:0043590">
    <property type="term" value="C:bacterial nucleoid"/>
    <property type="evidence" value="ECO:0007669"/>
    <property type="project" value="TreeGrafter"/>
</dbReference>
<name>A0A5K7ZA51_9BACT</name>
<dbReference type="GO" id="GO:0005524">
    <property type="term" value="F:ATP binding"/>
    <property type="evidence" value="ECO:0007669"/>
    <property type="project" value="UniProtKB-KW"/>
</dbReference>
<dbReference type="InterPro" id="IPR027417">
    <property type="entry name" value="P-loop_NTPase"/>
</dbReference>
<keyword evidence="4" id="KW-0547">Nucleotide-binding</keyword>
<evidence type="ECO:0000313" key="12">
    <source>
        <dbReference type="EMBL" id="BBO77029.1"/>
    </source>
</evidence>
<dbReference type="SUPFAM" id="SSF52540">
    <property type="entry name" value="P-loop containing nucleoside triphosphate hydrolases"/>
    <property type="match status" value="1"/>
</dbReference>
<feature type="domain" description="RecF/RecN/SMC N-terminal" evidence="11">
    <location>
        <begin position="1"/>
        <end position="509"/>
    </location>
</feature>
<keyword evidence="13" id="KW-1185">Reference proteome</keyword>
<dbReference type="EMBL" id="AP021875">
    <property type="protein sequence ID" value="BBO77029.1"/>
    <property type="molecule type" value="Genomic_DNA"/>
</dbReference>
<dbReference type="GO" id="GO:0009432">
    <property type="term" value="P:SOS response"/>
    <property type="evidence" value="ECO:0007669"/>
    <property type="project" value="TreeGrafter"/>
</dbReference>
<dbReference type="FunFam" id="3.40.50.300:FF:000319">
    <property type="entry name" value="DNA repair protein RecN"/>
    <property type="match status" value="1"/>
</dbReference>
<evidence type="ECO:0000256" key="7">
    <source>
        <dbReference type="ARBA" id="ARBA00023204"/>
    </source>
</evidence>
<evidence type="ECO:0000256" key="4">
    <source>
        <dbReference type="ARBA" id="ARBA00022741"/>
    </source>
</evidence>
<gene>
    <name evidence="12" type="primary">recN</name>
    <name evidence="12" type="ORF">DSCW_44460</name>
</gene>
<dbReference type="GO" id="GO:0006281">
    <property type="term" value="P:DNA repair"/>
    <property type="evidence" value="ECO:0007669"/>
    <property type="project" value="UniProtKB-KW"/>
</dbReference>
<dbReference type="RefSeq" id="WP_155305819.1">
    <property type="nucleotide sequence ID" value="NZ_AP021875.1"/>
</dbReference>
<dbReference type="Pfam" id="PF02463">
    <property type="entry name" value="SMC_N"/>
    <property type="match status" value="1"/>
</dbReference>
<dbReference type="Proteomes" id="UP000427769">
    <property type="component" value="Chromosome"/>
</dbReference>
<evidence type="ECO:0000259" key="11">
    <source>
        <dbReference type="Pfam" id="PF02463"/>
    </source>
</evidence>
<proteinExistence type="inferred from homology"/>
<comment type="function">
    <text evidence="1 9">May be involved in recombinational repair of damaged DNA.</text>
</comment>
<dbReference type="CDD" id="cd03241">
    <property type="entry name" value="ABC_RecN"/>
    <property type="match status" value="2"/>
</dbReference>
<dbReference type="InterPro" id="IPR004604">
    <property type="entry name" value="DNA_recomb/repair_RecN"/>
</dbReference>
<accession>A0A5K7ZA51</accession>
<dbReference type="PANTHER" id="PTHR11059:SF0">
    <property type="entry name" value="DNA REPAIR PROTEIN RECN"/>
    <property type="match status" value="1"/>
</dbReference>
<dbReference type="NCBIfam" id="TIGR00634">
    <property type="entry name" value="recN"/>
    <property type="match status" value="1"/>
</dbReference>
<evidence type="ECO:0000256" key="5">
    <source>
        <dbReference type="ARBA" id="ARBA00022763"/>
    </source>
</evidence>
<dbReference type="OrthoDB" id="9806954at2"/>
<evidence type="ECO:0000313" key="13">
    <source>
        <dbReference type="Proteomes" id="UP000427769"/>
    </source>
</evidence>
<evidence type="ECO:0000256" key="1">
    <source>
        <dbReference type="ARBA" id="ARBA00003618"/>
    </source>
</evidence>
<keyword evidence="5 9" id="KW-0227">DNA damage</keyword>
<comment type="similarity">
    <text evidence="2 9">Belongs to the RecN family.</text>
</comment>
<evidence type="ECO:0000256" key="10">
    <source>
        <dbReference type="SAM" id="Coils"/>
    </source>
</evidence>
<evidence type="ECO:0000256" key="6">
    <source>
        <dbReference type="ARBA" id="ARBA00022840"/>
    </source>
</evidence>
<evidence type="ECO:0000256" key="3">
    <source>
        <dbReference type="ARBA" id="ARBA00021315"/>
    </source>
</evidence>
<keyword evidence="7 9" id="KW-0234">DNA repair</keyword>
<evidence type="ECO:0000256" key="2">
    <source>
        <dbReference type="ARBA" id="ARBA00009441"/>
    </source>
</evidence>
<protein>
    <recommendedName>
        <fullName evidence="3 9">DNA repair protein RecN</fullName>
    </recommendedName>
    <alternativeName>
        <fullName evidence="8 9">Recombination protein N</fullName>
    </alternativeName>
</protein>
<dbReference type="KEGG" id="dwd:DSCW_44460"/>
<keyword evidence="6" id="KW-0067">ATP-binding</keyword>
<keyword evidence="10" id="KW-0175">Coiled coil</keyword>
<dbReference type="GO" id="GO:0006310">
    <property type="term" value="P:DNA recombination"/>
    <property type="evidence" value="ECO:0007669"/>
    <property type="project" value="InterPro"/>
</dbReference>
<evidence type="ECO:0000256" key="8">
    <source>
        <dbReference type="ARBA" id="ARBA00033408"/>
    </source>
</evidence>
<reference evidence="12 13" key="1">
    <citation type="submission" date="2019-11" db="EMBL/GenBank/DDBJ databases">
        <title>Comparative genomics of hydrocarbon-degrading Desulfosarcina strains.</title>
        <authorList>
            <person name="Watanabe M."/>
            <person name="Kojima H."/>
            <person name="Fukui M."/>
        </authorList>
    </citation>
    <scope>NUCLEOTIDE SEQUENCE [LARGE SCALE GENOMIC DNA]</scope>
    <source>
        <strain evidence="12 13">PP31</strain>
    </source>
</reference>
<evidence type="ECO:0000256" key="9">
    <source>
        <dbReference type="PIRNR" id="PIRNR003128"/>
    </source>
</evidence>